<dbReference type="AlphaFoldDB" id="A0A1H5UWT4"/>
<dbReference type="STRING" id="96773.Tchl_2542"/>
<organism evidence="1 2">
    <name type="scientific">Thauera chlorobenzoica</name>
    <dbReference type="NCBI Taxonomy" id="96773"/>
    <lineage>
        <taxon>Bacteria</taxon>
        <taxon>Pseudomonadati</taxon>
        <taxon>Pseudomonadota</taxon>
        <taxon>Betaproteobacteria</taxon>
        <taxon>Rhodocyclales</taxon>
        <taxon>Zoogloeaceae</taxon>
        <taxon>Thauera</taxon>
    </lineage>
</organism>
<proteinExistence type="predicted"/>
<reference evidence="1 2" key="1">
    <citation type="submission" date="2016-12" db="EMBL/GenBank/DDBJ databases">
        <title>Complete genome sequence of Thauera chlorobenzoica, a Betaproteobacterium degrading haloaromatics anaerobically to CO2 and halides.</title>
        <authorList>
            <person name="Goris T."/>
            <person name="Mergelsberg M."/>
            <person name="Boll M."/>
        </authorList>
    </citation>
    <scope>NUCLEOTIDE SEQUENCE [LARGE SCALE GENOMIC DNA]</scope>
    <source>
        <strain evidence="1 2">3CB1</strain>
    </source>
</reference>
<dbReference type="KEGG" id="tcl:Tchl_2542"/>
<keyword evidence="2" id="KW-1185">Reference proteome</keyword>
<evidence type="ECO:0000313" key="2">
    <source>
        <dbReference type="Proteomes" id="UP000185739"/>
    </source>
</evidence>
<evidence type="ECO:0000313" key="1">
    <source>
        <dbReference type="EMBL" id="APR05368.1"/>
    </source>
</evidence>
<dbReference type="EMBL" id="CP018839">
    <property type="protein sequence ID" value="APR05368.1"/>
    <property type="molecule type" value="Genomic_DNA"/>
</dbReference>
<gene>
    <name evidence="1" type="ORF">Tchl_2542</name>
</gene>
<sequence>MMRKGLAGQRLVAVFIAGLLLLNYPLLSLFDRPLSVLGLPLLHLYLFGVWLGLVVVVAWIVERGAR</sequence>
<dbReference type="Proteomes" id="UP000185739">
    <property type="component" value="Chromosome"/>
</dbReference>
<name>A0A1H5UWT4_9RHOO</name>
<protein>
    <submittedName>
        <fullName evidence="1">Uncharacterized protein</fullName>
    </submittedName>
</protein>
<accession>A0A1H5UWT4</accession>